<dbReference type="OrthoDB" id="9787514at2"/>
<name>A0A4P7XKE6_9ALTE</name>
<evidence type="ECO:0000259" key="2">
    <source>
        <dbReference type="PROSITE" id="PS50883"/>
    </source>
</evidence>
<dbReference type="SUPFAM" id="SSF141868">
    <property type="entry name" value="EAL domain-like"/>
    <property type="match status" value="1"/>
</dbReference>
<gene>
    <name evidence="4" type="ORF">soil367_15840</name>
</gene>
<dbReference type="AlphaFoldDB" id="A0A4P7XKE6"/>
<dbReference type="SMART" id="SM00267">
    <property type="entry name" value="GGDEF"/>
    <property type="match status" value="1"/>
</dbReference>
<dbReference type="Gene3D" id="3.20.20.450">
    <property type="entry name" value="EAL domain"/>
    <property type="match status" value="1"/>
</dbReference>
<organism evidence="4 5">
    <name type="scientific">Hydrocarboniclastica marina</name>
    <dbReference type="NCBI Taxonomy" id="2259620"/>
    <lineage>
        <taxon>Bacteria</taxon>
        <taxon>Pseudomonadati</taxon>
        <taxon>Pseudomonadota</taxon>
        <taxon>Gammaproteobacteria</taxon>
        <taxon>Alteromonadales</taxon>
        <taxon>Alteromonadaceae</taxon>
        <taxon>Hydrocarboniclastica</taxon>
    </lineage>
</organism>
<dbReference type="Pfam" id="PF07238">
    <property type="entry name" value="PilZ"/>
    <property type="match status" value="1"/>
</dbReference>
<dbReference type="Proteomes" id="UP000298049">
    <property type="component" value="Chromosome"/>
</dbReference>
<dbReference type="InterPro" id="IPR009875">
    <property type="entry name" value="PilZ_domain"/>
</dbReference>
<dbReference type="SMART" id="SM00052">
    <property type="entry name" value="EAL"/>
    <property type="match status" value="1"/>
</dbReference>
<dbReference type="KEGG" id="hmi:soil367_15840"/>
<dbReference type="Pfam" id="PF07793">
    <property type="entry name" value="DUF1631"/>
    <property type="match status" value="1"/>
</dbReference>
<dbReference type="InterPro" id="IPR043128">
    <property type="entry name" value="Rev_trsase/Diguanyl_cyclase"/>
</dbReference>
<evidence type="ECO:0000256" key="1">
    <source>
        <dbReference type="SAM" id="MobiDB-lite"/>
    </source>
</evidence>
<sequence>MVSGKTVDRRNSVRRPIRLDAILQIGEGEWPCEIADFCAEGLFLRYSSDVAGRIQPLFARSSPLVSVRFFEPDARKEFSLQARPVRRIDGAMGVEFTQSNPQAIEALLSQCLAGSGSFQPSPKGPEQGGFILRQCTRATAQFVEPLVAEWFKEVDRQLQASAQQVNDQLAQELMDAAMALPKYQRPFWQTMNRAIETPQARPEQGEQSKSKLDLVDKGVFEDWLLLRVMVSKAETQFRGPLLQLKMRLAKANVGINSGHQNPLGPILVCDAFRQAQENLGFSRAVDKIAFRVFEQEVVKNLEPLYTALNQIFIRHGILPDLDLSKFLSEQNPGKANAAPTEKPRLAASQPALQAVPGNARDKVDGAVAKQDPEPGRSRRKPADAAFRQSNETAVSAFATVRRLLSTLKNGRSPEGAASSLTDSTAIPLSNDEFHHELGAIAVSAQERTEIVAGEMKSLRARVEARMAALEARRLAPEQEETLDVVDQFLMSVEQSPRLSETSRAQLHQLGIPVLQAALQGKGAFDDDDNAVRGVLNRIAQLGPRGGRPNPVLQRRVEGIIEKINTGYASDPGVFDEALTELDELVARQNLAYRRNVERVTAAAEGAQKVEDARSAVGQALERLVGDQPVPRALVTLLNEGWRDLLTLTHVRQGPDSSAWQSYLLVVDTLMAFSRDPTMPVDLRELLRIIQEGLASISSNQKPAAQIREGLKHFLTGRDSPASELIKMPAVAKAADPAGMGDRRRKSLQRWINRARELKLGDWMKYQEDPENPSYMRLVWMGRDGSRFVFVNHQGMKLVEFDLVKMADHLQKGIVVHDPDFERPIVDESIDRMVRQVYEQASLASTRDELTGLNTRREFERCLGEHLAIAAVVDPREQPAQKALVVLELQYLRELSDTAGFESGDEALRRVAELLGTHVPENSHLARLGGPRFGFLLTAEDVDQQVNGLIGVVKTLPLHFAGQDYRLSANAGIAVDQPGLASAEQWLASVEDGLVRCRKDGREAVLWHAPVEVENPRDEKLIAKFTSVEDLARERILLRSQKILPLHGETRLGVQHQVLYSMYDESGQLIHGSEFSRIAERHSRIQTVDRWLIGHLLDWMSCHPKKLEDLGSLGVSLSASSLADAALLEVIFETMSQKDAPIEHLWFEITEAAARAHPENTASFMAEMSELGCHFCLSQFYGRSESYDLLKQLPVARVKIDGSFILELLQDRNDQALVRSMIDMTHFLGREIIAGQVEDRAAVDLLVEMGMDYAQGGAIERPVSFED</sequence>
<dbReference type="SUPFAM" id="SSF141371">
    <property type="entry name" value="PilZ domain-like"/>
    <property type="match status" value="1"/>
</dbReference>
<dbReference type="SUPFAM" id="SSF55073">
    <property type="entry name" value="Nucleotide cyclase"/>
    <property type="match status" value="1"/>
</dbReference>
<feature type="domain" description="GGDEF" evidence="3">
    <location>
        <begin position="879"/>
        <end position="1009"/>
    </location>
</feature>
<dbReference type="RefSeq" id="WP_136549992.1">
    <property type="nucleotide sequence ID" value="NZ_CP031093.1"/>
</dbReference>
<evidence type="ECO:0000313" key="4">
    <source>
        <dbReference type="EMBL" id="QCF27283.1"/>
    </source>
</evidence>
<dbReference type="Pfam" id="PF00990">
    <property type="entry name" value="GGDEF"/>
    <property type="match status" value="1"/>
</dbReference>
<reference evidence="4 5" key="1">
    <citation type="submission" date="2018-07" db="EMBL/GenBank/DDBJ databases">
        <title>Marsedoiliclastica nanhaica gen. nov. sp. nov., a novel marine hydrocarbonoclastic bacterium isolated from an in-situ enriched hydrocarbon-degrading consortium in deep-sea sediment.</title>
        <authorList>
            <person name="Dong C."/>
            <person name="Ma T."/>
            <person name="Liu R."/>
            <person name="Shao Z."/>
        </authorList>
    </citation>
    <scope>NUCLEOTIDE SEQUENCE [LARGE SCALE GENOMIC DNA]</scope>
    <source>
        <strain evidence="5">soil36-7</strain>
    </source>
</reference>
<keyword evidence="5" id="KW-1185">Reference proteome</keyword>
<dbReference type="InterPro" id="IPR000160">
    <property type="entry name" value="GGDEF_dom"/>
</dbReference>
<dbReference type="GO" id="GO:0035438">
    <property type="term" value="F:cyclic-di-GMP binding"/>
    <property type="evidence" value="ECO:0007669"/>
    <property type="project" value="InterPro"/>
</dbReference>
<dbReference type="InterPro" id="IPR029787">
    <property type="entry name" value="Nucleotide_cyclase"/>
</dbReference>
<accession>A0A4P7XKE6</accession>
<feature type="compositionally biased region" description="Basic and acidic residues" evidence="1">
    <location>
        <begin position="359"/>
        <end position="382"/>
    </location>
</feature>
<feature type="region of interest" description="Disordered" evidence="1">
    <location>
        <begin position="332"/>
        <end position="388"/>
    </location>
</feature>
<dbReference type="NCBIfam" id="TIGR00254">
    <property type="entry name" value="GGDEF"/>
    <property type="match status" value="1"/>
</dbReference>
<proteinExistence type="predicted"/>
<dbReference type="PROSITE" id="PS50883">
    <property type="entry name" value="EAL"/>
    <property type="match status" value="1"/>
</dbReference>
<dbReference type="InterPro" id="IPR012434">
    <property type="entry name" value="DUF1631"/>
</dbReference>
<dbReference type="PANTHER" id="PTHR33121:SF23">
    <property type="entry name" value="CYCLIC DI-GMP PHOSPHODIESTERASE PDEB"/>
    <property type="match status" value="1"/>
</dbReference>
<dbReference type="Gene3D" id="3.30.70.270">
    <property type="match status" value="1"/>
</dbReference>
<dbReference type="CDD" id="cd01949">
    <property type="entry name" value="GGDEF"/>
    <property type="match status" value="1"/>
</dbReference>
<dbReference type="InterPro" id="IPR035919">
    <property type="entry name" value="EAL_sf"/>
</dbReference>
<dbReference type="InterPro" id="IPR050706">
    <property type="entry name" value="Cyclic-di-GMP_PDE-like"/>
</dbReference>
<evidence type="ECO:0000259" key="3">
    <source>
        <dbReference type="PROSITE" id="PS50887"/>
    </source>
</evidence>
<feature type="domain" description="EAL" evidence="2">
    <location>
        <begin position="1019"/>
        <end position="1266"/>
    </location>
</feature>
<dbReference type="PANTHER" id="PTHR33121">
    <property type="entry name" value="CYCLIC DI-GMP PHOSPHODIESTERASE PDEF"/>
    <property type="match status" value="1"/>
</dbReference>
<dbReference type="Pfam" id="PF00563">
    <property type="entry name" value="EAL"/>
    <property type="match status" value="1"/>
</dbReference>
<dbReference type="InterPro" id="IPR001633">
    <property type="entry name" value="EAL_dom"/>
</dbReference>
<dbReference type="CDD" id="cd01948">
    <property type="entry name" value="EAL"/>
    <property type="match status" value="1"/>
</dbReference>
<dbReference type="PROSITE" id="PS50887">
    <property type="entry name" value="GGDEF"/>
    <property type="match status" value="1"/>
</dbReference>
<dbReference type="EMBL" id="CP031093">
    <property type="protein sequence ID" value="QCF27283.1"/>
    <property type="molecule type" value="Genomic_DNA"/>
</dbReference>
<dbReference type="Gene3D" id="2.40.10.220">
    <property type="entry name" value="predicted glycosyltransferase like domains"/>
    <property type="match status" value="1"/>
</dbReference>
<evidence type="ECO:0000313" key="5">
    <source>
        <dbReference type="Proteomes" id="UP000298049"/>
    </source>
</evidence>
<protein>
    <submittedName>
        <fullName evidence="4">DUF1631 family protein</fullName>
    </submittedName>
</protein>
<dbReference type="GO" id="GO:0071111">
    <property type="term" value="F:cyclic-guanylate-specific phosphodiesterase activity"/>
    <property type="evidence" value="ECO:0007669"/>
    <property type="project" value="InterPro"/>
</dbReference>